<keyword evidence="4" id="KW-0460">Magnesium</keyword>
<dbReference type="PANTHER" id="PTHR23092">
    <property type="entry name" value="POLY(A) RNA POLYMERASE"/>
    <property type="match status" value="1"/>
</dbReference>
<dbReference type="Gene3D" id="1.10.1410.10">
    <property type="match status" value="1"/>
</dbReference>
<name>A0ABP1CJB2_9APHY</name>
<evidence type="ECO:0000256" key="4">
    <source>
        <dbReference type="ARBA" id="ARBA00022842"/>
    </source>
</evidence>
<dbReference type="Gene3D" id="3.30.460.10">
    <property type="entry name" value="Beta Polymerase, domain 2"/>
    <property type="match status" value="1"/>
</dbReference>
<feature type="domain" description="Poly(A) RNA polymerase mitochondrial-like central palm" evidence="7">
    <location>
        <begin position="41"/>
        <end position="178"/>
    </location>
</feature>
<evidence type="ECO:0000259" key="7">
    <source>
        <dbReference type="Pfam" id="PF22600"/>
    </source>
</evidence>
<evidence type="ECO:0000256" key="5">
    <source>
        <dbReference type="SAM" id="MobiDB-lite"/>
    </source>
</evidence>
<dbReference type="EMBL" id="OZ037944">
    <property type="protein sequence ID" value="CAL1694798.1"/>
    <property type="molecule type" value="Genomic_DNA"/>
</dbReference>
<keyword evidence="9" id="KW-1185">Reference proteome</keyword>
<evidence type="ECO:0000313" key="9">
    <source>
        <dbReference type="Proteomes" id="UP001497453"/>
    </source>
</evidence>
<dbReference type="EC" id="2.7.7.19" evidence="2"/>
<evidence type="ECO:0000256" key="1">
    <source>
        <dbReference type="ARBA" id="ARBA00008593"/>
    </source>
</evidence>
<feature type="domain" description="PAP-associated" evidence="6">
    <location>
        <begin position="241"/>
        <end position="291"/>
    </location>
</feature>
<dbReference type="Pfam" id="PF22600">
    <property type="entry name" value="MTPAP-like_central"/>
    <property type="match status" value="1"/>
</dbReference>
<dbReference type="InterPro" id="IPR054708">
    <property type="entry name" value="MTPAP-like_central"/>
</dbReference>
<evidence type="ECO:0000256" key="3">
    <source>
        <dbReference type="ARBA" id="ARBA00022723"/>
    </source>
</evidence>
<comment type="similarity">
    <text evidence="1">Belongs to the DNA polymerase type-B-like family.</text>
</comment>
<evidence type="ECO:0000259" key="6">
    <source>
        <dbReference type="Pfam" id="PF03828"/>
    </source>
</evidence>
<sequence>MARRRAPQRNTQDHATTNEALLTPWLDNLGTTEYESKEQRLHDEIVAFVTYVTPTPSERAARELVVATVREIIRRRFPRSEVSIIGSVAHDLYLPNGDIDLVVFTPQVYDDKFKTKALFQLASMLKNAHVTFKTQVAVGARVPVLSFQTVPSLGSFQIDISLNADDGLRATPIIKGYLTRMPTLRPLILVVKTFMSMRGLNSPASGGLGSYAIICMMICFVQLNPKGRPPSFYEEPMASESLGYLLFDFFQFYAFEFSYQTLYISTALGKVLPKDAVDWLGKSRPDALCIECLVNPGRDIGKSANRITQIRAALQEGYTSLKNYPFSLTRCNVLGSILGLSEQIVAHRHHIEEIVSSGRLEREQRSIPLPPVWSAPSSYRGRGSRAPYAPHPNRSYQNEPYARPQRPRR</sequence>
<dbReference type="InterPro" id="IPR045862">
    <property type="entry name" value="Trf4-like"/>
</dbReference>
<evidence type="ECO:0000313" key="8">
    <source>
        <dbReference type="EMBL" id="CAL1694798.1"/>
    </source>
</evidence>
<organism evidence="8 9">
    <name type="scientific">Somion occarium</name>
    <dbReference type="NCBI Taxonomy" id="3059160"/>
    <lineage>
        <taxon>Eukaryota</taxon>
        <taxon>Fungi</taxon>
        <taxon>Dikarya</taxon>
        <taxon>Basidiomycota</taxon>
        <taxon>Agaricomycotina</taxon>
        <taxon>Agaricomycetes</taxon>
        <taxon>Polyporales</taxon>
        <taxon>Cerrenaceae</taxon>
        <taxon>Somion</taxon>
    </lineage>
</organism>
<protein>
    <recommendedName>
        <fullName evidence="2">polynucleotide adenylyltransferase</fullName>
        <ecNumber evidence="2">2.7.7.19</ecNumber>
    </recommendedName>
</protein>
<dbReference type="CDD" id="cd05402">
    <property type="entry name" value="NT_PAP_TUTase"/>
    <property type="match status" value="1"/>
</dbReference>
<dbReference type="PANTHER" id="PTHR23092:SF15">
    <property type="entry name" value="INACTIVE NON-CANONICAL POLY(A) RNA POLYMERASE PROTEIN TRF4-2-RELATED"/>
    <property type="match status" value="1"/>
</dbReference>
<dbReference type="Pfam" id="PF03828">
    <property type="entry name" value="PAP_assoc"/>
    <property type="match status" value="1"/>
</dbReference>
<dbReference type="Proteomes" id="UP001497453">
    <property type="component" value="Chromosome 1"/>
</dbReference>
<dbReference type="InterPro" id="IPR002058">
    <property type="entry name" value="PAP_assoc"/>
</dbReference>
<gene>
    <name evidence="8" type="ORF">GFSPODELE1_LOCUS464</name>
</gene>
<dbReference type="InterPro" id="IPR043519">
    <property type="entry name" value="NT_sf"/>
</dbReference>
<reference evidence="9" key="1">
    <citation type="submission" date="2024-04" db="EMBL/GenBank/DDBJ databases">
        <authorList>
            <person name="Shaw F."/>
            <person name="Minotto A."/>
        </authorList>
    </citation>
    <scope>NUCLEOTIDE SEQUENCE [LARGE SCALE GENOMIC DNA]</scope>
</reference>
<feature type="region of interest" description="Disordered" evidence="5">
    <location>
        <begin position="371"/>
        <end position="409"/>
    </location>
</feature>
<accession>A0ABP1CJB2</accession>
<proteinExistence type="inferred from homology"/>
<keyword evidence="3" id="KW-0479">Metal-binding</keyword>
<evidence type="ECO:0000256" key="2">
    <source>
        <dbReference type="ARBA" id="ARBA00012388"/>
    </source>
</evidence>
<dbReference type="SUPFAM" id="SSF81301">
    <property type="entry name" value="Nucleotidyltransferase"/>
    <property type="match status" value="1"/>
</dbReference>
<dbReference type="SUPFAM" id="SSF81631">
    <property type="entry name" value="PAP/OAS1 substrate-binding domain"/>
    <property type="match status" value="1"/>
</dbReference>